<gene>
    <name evidence="1" type="ORF">EB796_002061</name>
</gene>
<proteinExistence type="predicted"/>
<name>A0A7J7KNC6_BUGNE</name>
<reference evidence="1" key="1">
    <citation type="submission" date="2020-06" db="EMBL/GenBank/DDBJ databases">
        <title>Draft genome of Bugula neritina, a colonial animal packing powerful symbionts and potential medicines.</title>
        <authorList>
            <person name="Rayko M."/>
        </authorList>
    </citation>
    <scope>NUCLEOTIDE SEQUENCE [LARGE SCALE GENOMIC DNA]</scope>
    <source>
        <strain evidence="1">Kwan_BN1</strain>
    </source>
</reference>
<keyword evidence="2" id="KW-1185">Reference proteome</keyword>
<comment type="caution">
    <text evidence="1">The sequence shown here is derived from an EMBL/GenBank/DDBJ whole genome shotgun (WGS) entry which is preliminary data.</text>
</comment>
<protein>
    <submittedName>
        <fullName evidence="1">Uncharacterized protein</fullName>
    </submittedName>
</protein>
<organism evidence="1 2">
    <name type="scientific">Bugula neritina</name>
    <name type="common">Brown bryozoan</name>
    <name type="synonym">Sertularia neritina</name>
    <dbReference type="NCBI Taxonomy" id="10212"/>
    <lineage>
        <taxon>Eukaryota</taxon>
        <taxon>Metazoa</taxon>
        <taxon>Spiralia</taxon>
        <taxon>Lophotrochozoa</taxon>
        <taxon>Bryozoa</taxon>
        <taxon>Gymnolaemata</taxon>
        <taxon>Cheilostomatida</taxon>
        <taxon>Flustrina</taxon>
        <taxon>Buguloidea</taxon>
        <taxon>Bugulidae</taxon>
        <taxon>Bugula</taxon>
    </lineage>
</organism>
<dbReference type="Proteomes" id="UP000593567">
    <property type="component" value="Unassembled WGS sequence"/>
</dbReference>
<evidence type="ECO:0000313" key="1">
    <source>
        <dbReference type="EMBL" id="KAF6039643.1"/>
    </source>
</evidence>
<dbReference type="AlphaFoldDB" id="A0A7J7KNC6"/>
<sequence length="103" mass="11558">MFKELPTPVITQHASSNPLSLAAPLPALAIPLPFLLYCTPTCLIVPCNLTVERLLVATKTDRLSDWSGRPHTLPSETFDSLDYNDVHILLYYIHNCLVVHILY</sequence>
<evidence type="ECO:0000313" key="2">
    <source>
        <dbReference type="Proteomes" id="UP000593567"/>
    </source>
</evidence>
<dbReference type="EMBL" id="VXIV02000228">
    <property type="protein sequence ID" value="KAF6039643.1"/>
    <property type="molecule type" value="Genomic_DNA"/>
</dbReference>
<accession>A0A7J7KNC6</accession>